<keyword evidence="3" id="KW-1185">Reference proteome</keyword>
<protein>
    <submittedName>
        <fullName evidence="2">Uncharacterized protein</fullName>
    </submittedName>
</protein>
<dbReference type="EMBL" id="JARBHA010000004">
    <property type="protein sequence ID" value="KAJ9702828.1"/>
    <property type="molecule type" value="Genomic_DNA"/>
</dbReference>
<dbReference type="AlphaFoldDB" id="A0AA39A897"/>
<evidence type="ECO:0000313" key="3">
    <source>
        <dbReference type="Proteomes" id="UP001168098"/>
    </source>
</evidence>
<gene>
    <name evidence="2" type="ORF">PVL29_004527</name>
</gene>
<accession>A0AA39A897</accession>
<reference evidence="2 3" key="1">
    <citation type="journal article" date="2023" name="BMC Biotechnol.">
        <title>Vitis rotundifolia cv Carlos genome sequencing.</title>
        <authorList>
            <person name="Huff M."/>
            <person name="Hulse-Kemp A."/>
            <person name="Scheffler B."/>
            <person name="Youngblood R."/>
            <person name="Simpson S."/>
            <person name="Babiker E."/>
            <person name="Staton M."/>
        </authorList>
    </citation>
    <scope>NUCLEOTIDE SEQUENCE [LARGE SCALE GENOMIC DNA]</scope>
    <source>
        <tissue evidence="2">Leaf</tissue>
    </source>
</reference>
<evidence type="ECO:0000256" key="1">
    <source>
        <dbReference type="SAM" id="MobiDB-lite"/>
    </source>
</evidence>
<feature type="region of interest" description="Disordered" evidence="1">
    <location>
        <begin position="20"/>
        <end position="67"/>
    </location>
</feature>
<comment type="caution">
    <text evidence="2">The sequence shown here is derived from an EMBL/GenBank/DDBJ whole genome shotgun (WGS) entry which is preliminary data.</text>
</comment>
<evidence type="ECO:0000313" key="2">
    <source>
        <dbReference type="EMBL" id="KAJ9702828.1"/>
    </source>
</evidence>
<dbReference type="Proteomes" id="UP001168098">
    <property type="component" value="Unassembled WGS sequence"/>
</dbReference>
<organism evidence="2 3">
    <name type="scientific">Vitis rotundifolia</name>
    <name type="common">Muscadine grape</name>
    <dbReference type="NCBI Taxonomy" id="103349"/>
    <lineage>
        <taxon>Eukaryota</taxon>
        <taxon>Viridiplantae</taxon>
        <taxon>Streptophyta</taxon>
        <taxon>Embryophyta</taxon>
        <taxon>Tracheophyta</taxon>
        <taxon>Spermatophyta</taxon>
        <taxon>Magnoliopsida</taxon>
        <taxon>eudicotyledons</taxon>
        <taxon>Gunneridae</taxon>
        <taxon>Pentapetalae</taxon>
        <taxon>rosids</taxon>
        <taxon>Vitales</taxon>
        <taxon>Vitaceae</taxon>
        <taxon>Viteae</taxon>
        <taxon>Vitis</taxon>
    </lineage>
</organism>
<proteinExistence type="predicted"/>
<sequence length="79" mass="8473">MHLCSCSYVDLAFGDCFPPLTTPDSEAPASPARPQPPHPQVGKVVAALRPPPQPLAEGRSSQSELPRMSLSRVALKIRL</sequence>
<name>A0AA39A897_VITRO</name>